<dbReference type="InterPro" id="IPR003477">
    <property type="entry name" value="PemK-like"/>
</dbReference>
<name>A0A940WZ70_9BACI</name>
<accession>A0A940WZ70</accession>
<gene>
    <name evidence="4" type="ORF">J7W16_21420</name>
</gene>
<dbReference type="EMBL" id="JAGKSQ010000019">
    <property type="protein sequence ID" value="MBP3953628.1"/>
    <property type="molecule type" value="Genomic_DNA"/>
</dbReference>
<dbReference type="RefSeq" id="WP_210599483.1">
    <property type="nucleotide sequence ID" value="NZ_JAGKSQ010000019.1"/>
</dbReference>
<keyword evidence="3" id="KW-0175">Coiled coil</keyword>
<dbReference type="Pfam" id="PF02452">
    <property type="entry name" value="PemK_toxin"/>
    <property type="match status" value="1"/>
</dbReference>
<comment type="caution">
    <text evidence="4">The sequence shown here is derived from an EMBL/GenBank/DDBJ whole genome shotgun (WGS) entry which is preliminary data.</text>
</comment>
<evidence type="ECO:0000313" key="4">
    <source>
        <dbReference type="EMBL" id="MBP3953628.1"/>
    </source>
</evidence>
<comment type="similarity">
    <text evidence="1">Belongs to the PemK/MazF family.</text>
</comment>
<feature type="coiled-coil region" evidence="3">
    <location>
        <begin position="9"/>
        <end position="36"/>
    </location>
</feature>
<dbReference type="SUPFAM" id="SSF50118">
    <property type="entry name" value="Cell growth inhibitor/plasmid maintenance toxic component"/>
    <property type="match status" value="1"/>
</dbReference>
<organism evidence="4 5">
    <name type="scientific">Halalkalibacter suaedae</name>
    <dbReference type="NCBI Taxonomy" id="2822140"/>
    <lineage>
        <taxon>Bacteria</taxon>
        <taxon>Bacillati</taxon>
        <taxon>Bacillota</taxon>
        <taxon>Bacilli</taxon>
        <taxon>Bacillales</taxon>
        <taxon>Bacillaceae</taxon>
        <taxon>Halalkalibacter</taxon>
    </lineage>
</organism>
<reference evidence="4" key="1">
    <citation type="submission" date="2021-03" db="EMBL/GenBank/DDBJ databases">
        <title>Bacillus suaedae sp. nov., isolated from Suaeda aralocaspica.</title>
        <authorList>
            <person name="Lei R.F.R."/>
        </authorList>
    </citation>
    <scope>NUCLEOTIDE SEQUENCE</scope>
    <source>
        <strain evidence="4">YZJH907-2</strain>
    </source>
</reference>
<dbReference type="GO" id="GO:0003677">
    <property type="term" value="F:DNA binding"/>
    <property type="evidence" value="ECO:0007669"/>
    <property type="project" value="InterPro"/>
</dbReference>
<protein>
    <submittedName>
        <fullName evidence="4">Type II toxin-antitoxin system PemK/MazF family toxin</fullName>
    </submittedName>
</protein>
<proteinExistence type="inferred from homology"/>
<dbReference type="InterPro" id="IPR011067">
    <property type="entry name" value="Plasmid_toxin/cell-grow_inhib"/>
</dbReference>
<dbReference type="Proteomes" id="UP000678228">
    <property type="component" value="Unassembled WGS sequence"/>
</dbReference>
<keyword evidence="5" id="KW-1185">Reference proteome</keyword>
<dbReference type="Gene3D" id="2.30.30.110">
    <property type="match status" value="1"/>
</dbReference>
<keyword evidence="2" id="KW-1277">Toxin-antitoxin system</keyword>
<evidence type="ECO:0000313" key="5">
    <source>
        <dbReference type="Proteomes" id="UP000678228"/>
    </source>
</evidence>
<evidence type="ECO:0000256" key="1">
    <source>
        <dbReference type="ARBA" id="ARBA00007521"/>
    </source>
</evidence>
<dbReference type="AlphaFoldDB" id="A0A940WZ70"/>
<sequence>MKTETDKKIHENESALIEMNKQLMKLEKVIQNMTEKRGNIFIEWLENQNKYLEWEENFDPSYLRAYKRSEIIFANFGFNVGAEYGGMHYGVVIKDSSKHNPNVNVVPLTSLEEGETEENLHRDRLFIGQITGLNKKNSVAIPDQMRPISKIRIVKPKKAYHQIFKLTNDQMDLLDERIRRMYTKLRPEEK</sequence>
<evidence type="ECO:0000256" key="2">
    <source>
        <dbReference type="ARBA" id="ARBA00022649"/>
    </source>
</evidence>
<evidence type="ECO:0000256" key="3">
    <source>
        <dbReference type="SAM" id="Coils"/>
    </source>
</evidence>